<feature type="domain" description="EamA" evidence="2">
    <location>
        <begin position="19"/>
        <end position="147"/>
    </location>
</feature>
<dbReference type="AlphaFoldDB" id="A0A974PWR1"/>
<evidence type="ECO:0000259" key="2">
    <source>
        <dbReference type="Pfam" id="PF00892"/>
    </source>
</evidence>
<keyword evidence="1" id="KW-0812">Transmembrane</keyword>
<dbReference type="PANTHER" id="PTHR22911:SF137">
    <property type="entry name" value="SOLUTE CARRIER FAMILY 35 MEMBER G2-RELATED"/>
    <property type="match status" value="1"/>
</dbReference>
<accession>A0A974PWR1</accession>
<dbReference type="Pfam" id="PF00892">
    <property type="entry name" value="EamA"/>
    <property type="match status" value="2"/>
</dbReference>
<feature type="domain" description="EamA" evidence="2">
    <location>
        <begin position="161"/>
        <end position="291"/>
    </location>
</feature>
<dbReference type="Proteomes" id="UP000663444">
    <property type="component" value="Chromosome"/>
</dbReference>
<protein>
    <submittedName>
        <fullName evidence="3">DMT family transporter</fullName>
    </submittedName>
</protein>
<dbReference type="GO" id="GO:0016020">
    <property type="term" value="C:membrane"/>
    <property type="evidence" value="ECO:0007669"/>
    <property type="project" value="InterPro"/>
</dbReference>
<feature type="transmembrane region" description="Helical" evidence="1">
    <location>
        <begin position="160"/>
        <end position="179"/>
    </location>
</feature>
<dbReference type="PANTHER" id="PTHR22911">
    <property type="entry name" value="ACYL-MALONYL CONDENSING ENZYME-RELATED"/>
    <property type="match status" value="1"/>
</dbReference>
<feature type="transmembrane region" description="Helical" evidence="1">
    <location>
        <begin position="275"/>
        <end position="292"/>
    </location>
</feature>
<keyword evidence="1" id="KW-0472">Membrane</keyword>
<feature type="transmembrane region" description="Helical" evidence="1">
    <location>
        <begin position="250"/>
        <end position="269"/>
    </location>
</feature>
<dbReference type="EMBL" id="CP064781">
    <property type="protein sequence ID" value="QRJ62553.1"/>
    <property type="molecule type" value="Genomic_DNA"/>
</dbReference>
<feature type="transmembrane region" description="Helical" evidence="1">
    <location>
        <begin position="102"/>
        <end position="124"/>
    </location>
</feature>
<proteinExistence type="predicted"/>
<dbReference type="InterPro" id="IPR000620">
    <property type="entry name" value="EamA_dom"/>
</dbReference>
<evidence type="ECO:0000313" key="4">
    <source>
        <dbReference type="Proteomes" id="UP000663444"/>
    </source>
</evidence>
<dbReference type="SUPFAM" id="SSF103481">
    <property type="entry name" value="Multidrug resistance efflux transporter EmrE"/>
    <property type="match status" value="2"/>
</dbReference>
<feature type="transmembrane region" description="Helical" evidence="1">
    <location>
        <begin position="43"/>
        <end position="65"/>
    </location>
</feature>
<feature type="transmembrane region" description="Helical" evidence="1">
    <location>
        <begin position="77"/>
        <end position="96"/>
    </location>
</feature>
<evidence type="ECO:0000256" key="1">
    <source>
        <dbReference type="SAM" id="Phobius"/>
    </source>
</evidence>
<feature type="transmembrane region" description="Helical" evidence="1">
    <location>
        <begin position="220"/>
        <end position="238"/>
    </location>
</feature>
<organism evidence="3 4">
    <name type="scientific">Azospira restricta</name>
    <dbReference type="NCBI Taxonomy" id="404405"/>
    <lineage>
        <taxon>Bacteria</taxon>
        <taxon>Pseudomonadati</taxon>
        <taxon>Pseudomonadota</taxon>
        <taxon>Betaproteobacteria</taxon>
        <taxon>Rhodocyclales</taxon>
        <taxon>Rhodocyclaceae</taxon>
        <taxon>Azospira</taxon>
    </lineage>
</organism>
<keyword evidence="4" id="KW-1185">Reference proteome</keyword>
<gene>
    <name evidence="3" type="ORF">IWH25_12285</name>
</gene>
<name>A0A974PWR1_9RHOO</name>
<evidence type="ECO:0000313" key="3">
    <source>
        <dbReference type="EMBL" id="QRJ62553.1"/>
    </source>
</evidence>
<sequence>MAEKPAVSGVAAGASRGLAVTALVTGALVWGLIWYPYRVLRDAGIAGVPSTTLTYAIAFALALLIWRPWPTRPAHPWLMVGLAFAAGGCNLGYVMATLSGEVMRVLLLFYLAPLWTVLLAWTLLGERLNRFGAFVVLLSLAGAATMLWRPDTGLPLPRDLADWYGLGAGFCFALFNVLSRRARDLPVSQRILVSFVGVIVLGAALGGVELPPPAGVPSSAWGLLLLTGGLLLVINVVVQYGLAHTPANQAIVIMLSEVGFAAVSSWLLAGELLGLQEWIGGAMIIAASLFSTRMEQ</sequence>
<dbReference type="KEGG" id="ares:IWH25_12285"/>
<feature type="transmembrane region" description="Helical" evidence="1">
    <location>
        <begin position="191"/>
        <end position="208"/>
    </location>
</feature>
<keyword evidence="1" id="KW-1133">Transmembrane helix</keyword>
<dbReference type="RefSeq" id="WP_238998891.1">
    <property type="nucleotide sequence ID" value="NZ_CP064781.1"/>
</dbReference>
<dbReference type="InterPro" id="IPR037185">
    <property type="entry name" value="EmrE-like"/>
</dbReference>
<feature type="transmembrane region" description="Helical" evidence="1">
    <location>
        <begin position="131"/>
        <end position="148"/>
    </location>
</feature>
<reference evidence="3" key="1">
    <citation type="submission" date="2020-11" db="EMBL/GenBank/DDBJ databases">
        <title>Azospira restricta DSM 18626 genome sequence.</title>
        <authorList>
            <person name="Moe W.M."/>
        </authorList>
    </citation>
    <scope>NUCLEOTIDE SEQUENCE</scope>
    <source>
        <strain evidence="3">DSM 18626</strain>
    </source>
</reference>
<feature type="transmembrane region" description="Helical" evidence="1">
    <location>
        <begin position="18"/>
        <end position="37"/>
    </location>
</feature>